<dbReference type="Proteomes" id="UP000613512">
    <property type="component" value="Unassembled WGS sequence"/>
</dbReference>
<sequence>MKKVLAIFLIMIFISHIVIAKSEQNDLITIADAITDNGLEVDTWEVTLKEHITNEKMQKIIQEIQHEQTFLKKENENSIIYSVLDTHKKGTISVNYKVVHPKNNAYSSELVVTISGSNWDKKIESAYLNNVSQILNTYFTENVKIFACMSTQASAIIEFDKKIDFFIKKLELRQITTQKDSLNSTKINEIMYGYTPLIGSKITIQDTLVNVQIVTKTLSTGDVQYLIGTPILINEY</sequence>
<gene>
    <name evidence="1" type="ORF">GCM10008025_05270</name>
</gene>
<evidence type="ECO:0000313" key="2">
    <source>
        <dbReference type="Proteomes" id="UP000613512"/>
    </source>
</evidence>
<name>A0A916RPZ5_9BACI</name>
<dbReference type="InterPro" id="IPR014794">
    <property type="entry name" value="DUF1779"/>
</dbReference>
<dbReference type="AlphaFoldDB" id="A0A916RPZ5"/>
<dbReference type="RefSeq" id="WP_188383139.1">
    <property type="nucleotide sequence ID" value="NZ_BMEY01000002.1"/>
</dbReference>
<evidence type="ECO:0000313" key="1">
    <source>
        <dbReference type="EMBL" id="GGA64371.1"/>
    </source>
</evidence>
<protein>
    <recommendedName>
        <fullName evidence="3">TATA-box binding protein</fullName>
    </recommendedName>
</protein>
<keyword evidence="2" id="KW-1185">Reference proteome</keyword>
<comment type="caution">
    <text evidence="1">The sequence shown here is derived from an EMBL/GenBank/DDBJ whole genome shotgun (WGS) entry which is preliminary data.</text>
</comment>
<dbReference type="Gene3D" id="3.30.2030.10">
    <property type="entry name" value="YwmB-like"/>
    <property type="match status" value="1"/>
</dbReference>
<organism evidence="1 2">
    <name type="scientific">Ornithinibacillus halotolerans</name>
    <dbReference type="NCBI Taxonomy" id="1274357"/>
    <lineage>
        <taxon>Bacteria</taxon>
        <taxon>Bacillati</taxon>
        <taxon>Bacillota</taxon>
        <taxon>Bacilli</taxon>
        <taxon>Bacillales</taxon>
        <taxon>Bacillaceae</taxon>
        <taxon>Ornithinibacillus</taxon>
    </lineage>
</organism>
<dbReference type="Pfam" id="PF08680">
    <property type="entry name" value="DUF1779"/>
    <property type="match status" value="1"/>
</dbReference>
<proteinExistence type="predicted"/>
<dbReference type="Gene3D" id="3.30.360.40">
    <property type="entry name" value="YwmB-like"/>
    <property type="match status" value="1"/>
</dbReference>
<reference evidence="1" key="1">
    <citation type="journal article" date="2014" name="Int. J. Syst. Evol. Microbiol.">
        <title>Complete genome sequence of Corynebacterium casei LMG S-19264T (=DSM 44701T), isolated from a smear-ripened cheese.</title>
        <authorList>
            <consortium name="US DOE Joint Genome Institute (JGI-PGF)"/>
            <person name="Walter F."/>
            <person name="Albersmeier A."/>
            <person name="Kalinowski J."/>
            <person name="Ruckert C."/>
        </authorList>
    </citation>
    <scope>NUCLEOTIDE SEQUENCE</scope>
    <source>
        <strain evidence="1">CGMCC 1.12408</strain>
    </source>
</reference>
<dbReference type="EMBL" id="BMEY01000002">
    <property type="protein sequence ID" value="GGA64371.1"/>
    <property type="molecule type" value="Genomic_DNA"/>
</dbReference>
<dbReference type="SUPFAM" id="SSF143842">
    <property type="entry name" value="YwmB-like"/>
    <property type="match status" value="1"/>
</dbReference>
<dbReference type="InterPro" id="IPR036209">
    <property type="entry name" value="YwmB-like_sf"/>
</dbReference>
<accession>A0A916RPZ5</accession>
<evidence type="ECO:0008006" key="3">
    <source>
        <dbReference type="Google" id="ProtNLM"/>
    </source>
</evidence>
<reference evidence="1" key="2">
    <citation type="submission" date="2020-09" db="EMBL/GenBank/DDBJ databases">
        <authorList>
            <person name="Sun Q."/>
            <person name="Zhou Y."/>
        </authorList>
    </citation>
    <scope>NUCLEOTIDE SEQUENCE</scope>
    <source>
        <strain evidence="1">CGMCC 1.12408</strain>
    </source>
</reference>